<dbReference type="GO" id="GO:0047001">
    <property type="term" value="F:2-dehydro-3-deoxy-D-gluconate 5-dehydrogenase activity"/>
    <property type="evidence" value="ECO:0007669"/>
    <property type="project" value="UniProtKB-EC"/>
</dbReference>
<sequence length="254" mass="26845">MKRNLFDLSGKSAVVTGAYQGLGLGMARGLAEAGASVMLVDVNPLVKERAEQLGSEGLSVAGYAANLLDRDERAKLKATLFSDLGGMLDILVNNAGIQIRHPVLEFPIEDWDTVIELNLTAAFDLAQWAANMMVKQGKGKIINTASVNSLAAGVNTVAYCAAKGGIMQMTKVMANELSSQGINVNCIAPGYMATAINTALVEDEKRFAELSQRIPAKRWGQPEDMAGAAVYLASDASAYVCGIMLPVDGGYLGR</sequence>
<evidence type="ECO:0000313" key="3">
    <source>
        <dbReference type="EMBL" id="MPM66000.1"/>
    </source>
</evidence>
<dbReference type="Pfam" id="PF13561">
    <property type="entry name" value="adh_short_C2"/>
    <property type="match status" value="1"/>
</dbReference>
<dbReference type="SUPFAM" id="SSF51735">
    <property type="entry name" value="NAD(P)-binding Rossmann-fold domains"/>
    <property type="match status" value="1"/>
</dbReference>
<protein>
    <submittedName>
        <fullName evidence="3">2-dehydro-3-deoxy-D-gluconate 5-dehydrogenase</fullName>
        <ecNumber evidence="3">1.1.1.127</ecNumber>
    </submittedName>
</protein>
<evidence type="ECO:0000256" key="2">
    <source>
        <dbReference type="ARBA" id="ARBA00023002"/>
    </source>
</evidence>
<dbReference type="PANTHER" id="PTHR42760:SF5">
    <property type="entry name" value="2-DEHYDRO-3-DEOXY-D-GLUCONATE 5-DEHYDROGENASE"/>
    <property type="match status" value="1"/>
</dbReference>
<dbReference type="PANTHER" id="PTHR42760">
    <property type="entry name" value="SHORT-CHAIN DEHYDROGENASES/REDUCTASES FAMILY MEMBER"/>
    <property type="match status" value="1"/>
</dbReference>
<dbReference type="InterPro" id="IPR002347">
    <property type="entry name" value="SDR_fam"/>
</dbReference>
<dbReference type="PRINTS" id="PR00081">
    <property type="entry name" value="GDHRDH"/>
</dbReference>
<proteinExistence type="inferred from homology"/>
<reference evidence="3" key="1">
    <citation type="submission" date="2019-08" db="EMBL/GenBank/DDBJ databases">
        <authorList>
            <person name="Kucharzyk K."/>
            <person name="Murdoch R.W."/>
            <person name="Higgins S."/>
            <person name="Loffler F."/>
        </authorList>
    </citation>
    <scope>NUCLEOTIDE SEQUENCE</scope>
</reference>
<comment type="similarity">
    <text evidence="1">Belongs to the short-chain dehydrogenases/reductases (SDR) family.</text>
</comment>
<dbReference type="PROSITE" id="PS00061">
    <property type="entry name" value="ADH_SHORT"/>
    <property type="match status" value="1"/>
</dbReference>
<comment type="caution">
    <text evidence="3">The sequence shown here is derived from an EMBL/GenBank/DDBJ whole genome shotgun (WGS) entry which is preliminary data.</text>
</comment>
<dbReference type="Gene3D" id="3.40.50.720">
    <property type="entry name" value="NAD(P)-binding Rossmann-like Domain"/>
    <property type="match status" value="1"/>
</dbReference>
<dbReference type="AlphaFoldDB" id="A0A645BKK2"/>
<dbReference type="EMBL" id="VSSQ01020830">
    <property type="protein sequence ID" value="MPM66000.1"/>
    <property type="molecule type" value="Genomic_DNA"/>
</dbReference>
<gene>
    <name evidence="3" type="primary">kduD_19</name>
    <name evidence="3" type="ORF">SDC9_112904</name>
</gene>
<dbReference type="PRINTS" id="PR00080">
    <property type="entry name" value="SDRFAMILY"/>
</dbReference>
<dbReference type="FunFam" id="3.40.50.720:FF:000084">
    <property type="entry name" value="Short-chain dehydrogenase reductase"/>
    <property type="match status" value="1"/>
</dbReference>
<name>A0A645BKK2_9ZZZZ</name>
<accession>A0A645BKK2</accession>
<organism evidence="3">
    <name type="scientific">bioreactor metagenome</name>
    <dbReference type="NCBI Taxonomy" id="1076179"/>
    <lineage>
        <taxon>unclassified sequences</taxon>
        <taxon>metagenomes</taxon>
        <taxon>ecological metagenomes</taxon>
    </lineage>
</organism>
<evidence type="ECO:0000256" key="1">
    <source>
        <dbReference type="ARBA" id="ARBA00006484"/>
    </source>
</evidence>
<dbReference type="NCBIfam" id="NF005559">
    <property type="entry name" value="PRK07231.1"/>
    <property type="match status" value="1"/>
</dbReference>
<dbReference type="EC" id="1.1.1.127" evidence="3"/>
<keyword evidence="2 3" id="KW-0560">Oxidoreductase</keyword>
<dbReference type="InterPro" id="IPR020904">
    <property type="entry name" value="Sc_DH/Rdtase_CS"/>
</dbReference>
<dbReference type="InterPro" id="IPR036291">
    <property type="entry name" value="NAD(P)-bd_dom_sf"/>
</dbReference>